<protein>
    <submittedName>
        <fullName evidence="2">Extracellular solute-binding protein</fullName>
    </submittedName>
</protein>
<gene>
    <name evidence="2" type="ORF">GC722_10325</name>
</gene>
<evidence type="ECO:0000313" key="3">
    <source>
        <dbReference type="Proteomes" id="UP000435304"/>
    </source>
</evidence>
<keyword evidence="1" id="KW-0732">Signal</keyword>
<dbReference type="PANTHER" id="PTHR43649:SF11">
    <property type="entry name" value="ABC TRANSPORTER SUBSTRATE-BINDING PROTEIN YESO-RELATED"/>
    <property type="match status" value="1"/>
</dbReference>
<evidence type="ECO:0000256" key="1">
    <source>
        <dbReference type="SAM" id="SignalP"/>
    </source>
</evidence>
<accession>A0A6A9UXI8</accession>
<dbReference type="EMBL" id="WPCU01000006">
    <property type="protein sequence ID" value="MVA76415.1"/>
    <property type="molecule type" value="Genomic_DNA"/>
</dbReference>
<dbReference type="Gene3D" id="3.40.190.10">
    <property type="entry name" value="Periplasmic binding protein-like II"/>
    <property type="match status" value="2"/>
</dbReference>
<dbReference type="PANTHER" id="PTHR43649">
    <property type="entry name" value="ARABINOSE-BINDING PROTEIN-RELATED"/>
    <property type="match status" value="1"/>
</dbReference>
<feature type="signal peptide" evidence="1">
    <location>
        <begin position="1"/>
        <end position="21"/>
    </location>
</feature>
<reference evidence="2 3" key="1">
    <citation type="submission" date="2019-12" db="EMBL/GenBank/DDBJ databases">
        <title>Auraticoccus cholistani sp. nov., an actinomycete isolated from soil of Cholistan desert.</title>
        <authorList>
            <person name="Cheema M.T."/>
        </authorList>
    </citation>
    <scope>NUCLEOTIDE SEQUENCE [LARGE SCALE GENOMIC DNA]</scope>
    <source>
        <strain evidence="2 3">F435</strain>
    </source>
</reference>
<dbReference type="Proteomes" id="UP000435304">
    <property type="component" value="Unassembled WGS sequence"/>
</dbReference>
<feature type="chain" id="PRO_5038536662" evidence="1">
    <location>
        <begin position="22"/>
        <end position="424"/>
    </location>
</feature>
<dbReference type="Pfam" id="PF01547">
    <property type="entry name" value="SBP_bac_1"/>
    <property type="match status" value="1"/>
</dbReference>
<dbReference type="InterPro" id="IPR006059">
    <property type="entry name" value="SBP"/>
</dbReference>
<comment type="caution">
    <text evidence="2">The sequence shown here is derived from an EMBL/GenBank/DDBJ whole genome shotgun (WGS) entry which is preliminary data.</text>
</comment>
<keyword evidence="3" id="KW-1185">Reference proteome</keyword>
<dbReference type="AlphaFoldDB" id="A0A6A9UXI8"/>
<dbReference type="InterPro" id="IPR050490">
    <property type="entry name" value="Bact_solute-bd_prot1"/>
</dbReference>
<dbReference type="SUPFAM" id="SSF53850">
    <property type="entry name" value="Periplasmic binding protein-like II"/>
    <property type="match status" value="1"/>
</dbReference>
<evidence type="ECO:0000313" key="2">
    <source>
        <dbReference type="EMBL" id="MVA76415.1"/>
    </source>
</evidence>
<name>A0A6A9UXI8_9ACTN</name>
<organism evidence="2 3">
    <name type="scientific">Auraticoccus cholistanensis</name>
    <dbReference type="NCBI Taxonomy" id="2656650"/>
    <lineage>
        <taxon>Bacteria</taxon>
        <taxon>Bacillati</taxon>
        <taxon>Actinomycetota</taxon>
        <taxon>Actinomycetes</taxon>
        <taxon>Propionibacteriales</taxon>
        <taxon>Propionibacteriaceae</taxon>
        <taxon>Auraticoccus</taxon>
    </lineage>
</organism>
<sequence length="424" mass="44853">MTNRRRLVTSLLLLACLLLPACSDSGGSEGPVELRVSTWGNDSRLALTQEAVDAFTAANPDISVVIENSEWTSYWDKLATTTAADDAPDVIQMDEAYIAAYGARGALLDLAEQPALDVSAMEAGVLDTGRVEGTLVGAPIGVANFSVAVNPDVLERAGVEMPDDTTWTWDDLAEASAQVTAELGSEGVYGFDGFGTGTAELGAWARQHGEEVWPTDGPGVSQQTVTSFFDYANRLVAMEATPPAAVQVENATLPLDASLFATNRAAFHLLFHTQISAFGTASGSHLELLRLPRQAGGESAMMVNKASMYWSISARTEHPEESARLVDFLLTDPAATTVLTTERGIPAIPAVQEEIAPLLDRQSAVALEFSRDIAPELVPPPQVTPSNASGFSSEFTPVGTDVLFGRLSPADGATRVLAAIEGMR</sequence>
<dbReference type="RefSeq" id="WP_156609975.1">
    <property type="nucleotide sequence ID" value="NZ_WPCU01000006.1"/>
</dbReference>
<proteinExistence type="predicted"/>